<feature type="repeat" description="RCC1" evidence="2">
    <location>
        <begin position="71"/>
        <end position="122"/>
    </location>
</feature>
<dbReference type="PANTHER" id="PTHR22870">
    <property type="entry name" value="REGULATOR OF CHROMOSOME CONDENSATION"/>
    <property type="match status" value="1"/>
</dbReference>
<sequence length="472" mass="51631">MPKLKPSEGDTEIESPKDIYVWGNVFGSMLDHGYVSRANVSVPRLLKSAQILDVQSIACGEKHAAIVTKQGQVFSWGEENGGRLGHKMSDSVSHPKIIESLATTHVKAIAFGAKHTCAVSVSGELYEWGEGIHSLGLWKDQCQRSQWFPHKLIGPSDGISVSKIACAQWHTAIISSSGQLFTYGDGTFGVLGHGDTCSIAQPKEVESLRGLRAKCVTCGPWHTAAIVETLGTTKSNAPGGKLFTWGDADRLKLGHTDKKSKLVPTRVESLIDCDFSQVITLAEECRHRSLKVQLYKRKVEETCLTVRDEATKCKAAQEIIKVLTNQRNALSKTLSGGMELEDSRIKPSCVTTKQPVTSELPDPPDKTIVTGKFPHITGSRNQHNTGKMDMLSEPTLNVDDLVVHQNRLRMPNGSSDYDSGTDTINVPSDCNGVIEQIERGVYVTVVMSPSGKKGIKRIKFSRKHFGEKEAQK</sequence>
<dbReference type="PROSITE" id="PS50012">
    <property type="entry name" value="RCC1_3"/>
    <property type="match status" value="5"/>
</dbReference>
<dbReference type="InterPro" id="IPR058923">
    <property type="entry name" value="RCC1-like_dom"/>
</dbReference>
<evidence type="ECO:0000259" key="3">
    <source>
        <dbReference type="PROSITE" id="PS51514"/>
    </source>
</evidence>
<dbReference type="PRINTS" id="PR00633">
    <property type="entry name" value="RCCNDNSATION"/>
</dbReference>
<keyword evidence="5" id="KW-1185">Reference proteome</keyword>
<dbReference type="InterPro" id="IPR009091">
    <property type="entry name" value="RCC1/BLIP-II"/>
</dbReference>
<name>A0AAV5BLB3_ELECO</name>
<dbReference type="Pfam" id="PF25390">
    <property type="entry name" value="WD40_RLD"/>
    <property type="match status" value="1"/>
</dbReference>
<dbReference type="EMBL" id="BQKI01000001">
    <property type="protein sequence ID" value="GJM86450.1"/>
    <property type="molecule type" value="Genomic_DNA"/>
</dbReference>
<accession>A0AAV5BLB3</accession>
<dbReference type="Gene3D" id="2.130.10.30">
    <property type="entry name" value="Regulator of chromosome condensation 1/beta-lactamase-inhibitor protein II"/>
    <property type="match status" value="1"/>
</dbReference>
<feature type="domain" description="BRX" evidence="3">
    <location>
        <begin position="431"/>
        <end position="472"/>
    </location>
</feature>
<feature type="repeat" description="RCC1" evidence="2">
    <location>
        <begin position="240"/>
        <end position="294"/>
    </location>
</feature>
<dbReference type="Proteomes" id="UP001054889">
    <property type="component" value="Unassembled WGS sequence"/>
</dbReference>
<dbReference type="InterPro" id="IPR013591">
    <property type="entry name" value="Brevis_radix_dom"/>
</dbReference>
<reference evidence="4" key="2">
    <citation type="submission" date="2021-12" db="EMBL/GenBank/DDBJ databases">
        <title>Resequencing data analysis of finger millet.</title>
        <authorList>
            <person name="Hatakeyama M."/>
            <person name="Aluri S."/>
            <person name="Balachadran M.T."/>
            <person name="Sivarajan S.R."/>
            <person name="Poveda L."/>
            <person name="Shimizu-Inatsugi R."/>
            <person name="Schlapbach R."/>
            <person name="Sreeman S.M."/>
            <person name="Shimizu K.K."/>
        </authorList>
    </citation>
    <scope>NUCLEOTIDE SEQUENCE</scope>
</reference>
<gene>
    <name evidence="4" type="primary">ga02311</name>
    <name evidence="4" type="ORF">PR202_ga02311</name>
</gene>
<protein>
    <recommendedName>
        <fullName evidence="3">BRX domain-containing protein</fullName>
    </recommendedName>
</protein>
<proteinExistence type="predicted"/>
<evidence type="ECO:0000256" key="1">
    <source>
        <dbReference type="ARBA" id="ARBA00022737"/>
    </source>
</evidence>
<comment type="caution">
    <text evidence="4">The sequence shown here is derived from an EMBL/GenBank/DDBJ whole genome shotgun (WGS) entry which is preliminary data.</text>
</comment>
<dbReference type="Pfam" id="PF08381">
    <property type="entry name" value="BRX"/>
    <property type="match status" value="1"/>
</dbReference>
<dbReference type="PROSITE" id="PS00626">
    <property type="entry name" value="RCC1_2"/>
    <property type="match status" value="1"/>
</dbReference>
<reference evidence="4" key="1">
    <citation type="journal article" date="2018" name="DNA Res.">
        <title>Multiple hybrid de novo genome assembly of finger millet, an orphan allotetraploid crop.</title>
        <authorList>
            <person name="Hatakeyama M."/>
            <person name="Aluri S."/>
            <person name="Balachadran M.T."/>
            <person name="Sivarajan S.R."/>
            <person name="Patrignani A."/>
            <person name="Gruter S."/>
            <person name="Poveda L."/>
            <person name="Shimizu-Inatsugi R."/>
            <person name="Baeten J."/>
            <person name="Francoijs K.J."/>
            <person name="Nataraja K.N."/>
            <person name="Reddy Y.A.N."/>
            <person name="Phadnis S."/>
            <person name="Ravikumar R.L."/>
            <person name="Schlapbach R."/>
            <person name="Sreeman S.M."/>
            <person name="Shimizu K.K."/>
        </authorList>
    </citation>
    <scope>NUCLEOTIDE SEQUENCE</scope>
</reference>
<feature type="repeat" description="RCC1" evidence="2">
    <location>
        <begin position="123"/>
        <end position="177"/>
    </location>
</feature>
<dbReference type="PANTHER" id="PTHR22870:SF311">
    <property type="entry name" value="REGULATOR OF CHROMOSOME CONDENSATION (RCC1) FAMILY PROTEIN-RELATED"/>
    <property type="match status" value="1"/>
</dbReference>
<dbReference type="InterPro" id="IPR051210">
    <property type="entry name" value="Ub_ligase/GEF_domain"/>
</dbReference>
<dbReference type="AlphaFoldDB" id="A0AAV5BLB3"/>
<dbReference type="SUPFAM" id="SSF50985">
    <property type="entry name" value="RCC1/BLIP-II"/>
    <property type="match status" value="1"/>
</dbReference>
<dbReference type="PROSITE" id="PS51514">
    <property type="entry name" value="BRX"/>
    <property type="match status" value="1"/>
</dbReference>
<feature type="repeat" description="RCC1" evidence="2">
    <location>
        <begin position="178"/>
        <end position="229"/>
    </location>
</feature>
<evidence type="ECO:0000256" key="2">
    <source>
        <dbReference type="PROSITE-ProRule" id="PRU00235"/>
    </source>
</evidence>
<evidence type="ECO:0000313" key="4">
    <source>
        <dbReference type="EMBL" id="GJM86450.1"/>
    </source>
</evidence>
<organism evidence="4 5">
    <name type="scientific">Eleusine coracana subsp. coracana</name>
    <dbReference type="NCBI Taxonomy" id="191504"/>
    <lineage>
        <taxon>Eukaryota</taxon>
        <taxon>Viridiplantae</taxon>
        <taxon>Streptophyta</taxon>
        <taxon>Embryophyta</taxon>
        <taxon>Tracheophyta</taxon>
        <taxon>Spermatophyta</taxon>
        <taxon>Magnoliopsida</taxon>
        <taxon>Liliopsida</taxon>
        <taxon>Poales</taxon>
        <taxon>Poaceae</taxon>
        <taxon>PACMAD clade</taxon>
        <taxon>Chloridoideae</taxon>
        <taxon>Cynodonteae</taxon>
        <taxon>Eleusininae</taxon>
        <taxon>Eleusine</taxon>
    </lineage>
</organism>
<dbReference type="InterPro" id="IPR000408">
    <property type="entry name" value="Reg_chr_condens"/>
</dbReference>
<evidence type="ECO:0000313" key="5">
    <source>
        <dbReference type="Proteomes" id="UP001054889"/>
    </source>
</evidence>
<feature type="repeat" description="RCC1" evidence="2">
    <location>
        <begin position="17"/>
        <end position="70"/>
    </location>
</feature>
<keyword evidence="1" id="KW-0677">Repeat</keyword>